<gene>
    <name evidence="1" type="ORF">PIB30_055197</name>
</gene>
<accession>A0ABU6QIV1</accession>
<dbReference type="Proteomes" id="UP001341840">
    <property type="component" value="Unassembled WGS sequence"/>
</dbReference>
<comment type="caution">
    <text evidence="1">The sequence shown here is derived from an EMBL/GenBank/DDBJ whole genome shotgun (WGS) entry which is preliminary data.</text>
</comment>
<keyword evidence="2" id="KW-1185">Reference proteome</keyword>
<evidence type="ECO:0000313" key="2">
    <source>
        <dbReference type="Proteomes" id="UP001341840"/>
    </source>
</evidence>
<organism evidence="1 2">
    <name type="scientific">Stylosanthes scabra</name>
    <dbReference type="NCBI Taxonomy" id="79078"/>
    <lineage>
        <taxon>Eukaryota</taxon>
        <taxon>Viridiplantae</taxon>
        <taxon>Streptophyta</taxon>
        <taxon>Embryophyta</taxon>
        <taxon>Tracheophyta</taxon>
        <taxon>Spermatophyta</taxon>
        <taxon>Magnoliopsida</taxon>
        <taxon>eudicotyledons</taxon>
        <taxon>Gunneridae</taxon>
        <taxon>Pentapetalae</taxon>
        <taxon>rosids</taxon>
        <taxon>fabids</taxon>
        <taxon>Fabales</taxon>
        <taxon>Fabaceae</taxon>
        <taxon>Papilionoideae</taxon>
        <taxon>50 kb inversion clade</taxon>
        <taxon>dalbergioids sensu lato</taxon>
        <taxon>Dalbergieae</taxon>
        <taxon>Pterocarpus clade</taxon>
        <taxon>Stylosanthes</taxon>
    </lineage>
</organism>
<reference evidence="1 2" key="1">
    <citation type="journal article" date="2023" name="Plants (Basel)">
        <title>Bridging the Gap: Combining Genomics and Transcriptomics Approaches to Understand Stylosanthes scabra, an Orphan Legume from the Brazilian Caatinga.</title>
        <authorList>
            <person name="Ferreira-Neto J.R.C."/>
            <person name="da Silva M.D."/>
            <person name="Binneck E."/>
            <person name="de Melo N.F."/>
            <person name="da Silva R.H."/>
            <person name="de Melo A.L.T.M."/>
            <person name="Pandolfi V."/>
            <person name="Bustamante F.O."/>
            <person name="Brasileiro-Vidal A.C."/>
            <person name="Benko-Iseppon A.M."/>
        </authorList>
    </citation>
    <scope>NUCLEOTIDE SEQUENCE [LARGE SCALE GENOMIC DNA]</scope>
    <source>
        <tissue evidence="1">Leaves</tissue>
    </source>
</reference>
<protein>
    <submittedName>
        <fullName evidence="1">Uncharacterized protein</fullName>
    </submittedName>
</protein>
<sequence>MEKHYYSTHPPRKKEGLTTFSTTVKSMEKHSDFVSLRQPKEGEDALLHEEDDESLTQEGMHECLEEKMDSMELSECNGLLHKLHNNRAKIGWANRVWDPGKSFMDPRFWEITHCMGALRSLNPPGHTNFKH</sequence>
<proteinExistence type="predicted"/>
<dbReference type="EMBL" id="JASCZI010000428">
    <property type="protein sequence ID" value="MED6111753.1"/>
    <property type="molecule type" value="Genomic_DNA"/>
</dbReference>
<name>A0ABU6QIV1_9FABA</name>
<evidence type="ECO:0000313" key="1">
    <source>
        <dbReference type="EMBL" id="MED6111753.1"/>
    </source>
</evidence>